<organism evidence="4 5">
    <name type="scientific">Penicillium bovifimosum</name>
    <dbReference type="NCBI Taxonomy" id="126998"/>
    <lineage>
        <taxon>Eukaryota</taxon>
        <taxon>Fungi</taxon>
        <taxon>Dikarya</taxon>
        <taxon>Ascomycota</taxon>
        <taxon>Pezizomycotina</taxon>
        <taxon>Eurotiomycetes</taxon>
        <taxon>Eurotiomycetidae</taxon>
        <taxon>Eurotiales</taxon>
        <taxon>Aspergillaceae</taxon>
        <taxon>Penicillium</taxon>
    </lineage>
</organism>
<dbReference type="RefSeq" id="XP_056521791.1">
    <property type="nucleotide sequence ID" value="XM_056668195.1"/>
</dbReference>
<dbReference type="InterPro" id="IPR029058">
    <property type="entry name" value="AB_hydrolase_fold"/>
</dbReference>
<evidence type="ECO:0000256" key="2">
    <source>
        <dbReference type="ARBA" id="ARBA00022801"/>
    </source>
</evidence>
<dbReference type="GO" id="GO:0016787">
    <property type="term" value="F:hydrolase activity"/>
    <property type="evidence" value="ECO:0007669"/>
    <property type="project" value="UniProtKB-KW"/>
</dbReference>
<keyword evidence="2" id="KW-0378">Hydrolase</keyword>
<evidence type="ECO:0000313" key="5">
    <source>
        <dbReference type="Proteomes" id="UP001149079"/>
    </source>
</evidence>
<dbReference type="PANTHER" id="PTHR48070">
    <property type="entry name" value="ESTERASE OVCA2"/>
    <property type="match status" value="1"/>
</dbReference>
<comment type="similarity">
    <text evidence="1">Belongs to the LovG family.</text>
</comment>
<keyword evidence="5" id="KW-1185">Reference proteome</keyword>
<dbReference type="GO" id="GO:0005634">
    <property type="term" value="C:nucleus"/>
    <property type="evidence" value="ECO:0007669"/>
    <property type="project" value="TreeGrafter"/>
</dbReference>
<evidence type="ECO:0000259" key="3">
    <source>
        <dbReference type="Pfam" id="PF03959"/>
    </source>
</evidence>
<dbReference type="Gene3D" id="3.40.50.1820">
    <property type="entry name" value="alpha/beta hydrolase"/>
    <property type="match status" value="1"/>
</dbReference>
<reference evidence="4" key="2">
    <citation type="journal article" date="2023" name="IMA Fungus">
        <title>Comparative genomic study of the Penicillium genus elucidates a diverse pangenome and 15 lateral gene transfer events.</title>
        <authorList>
            <person name="Petersen C."/>
            <person name="Sorensen T."/>
            <person name="Nielsen M.R."/>
            <person name="Sondergaard T.E."/>
            <person name="Sorensen J.L."/>
            <person name="Fitzpatrick D.A."/>
            <person name="Frisvad J.C."/>
            <person name="Nielsen K.L."/>
        </authorList>
    </citation>
    <scope>NUCLEOTIDE SEQUENCE</scope>
    <source>
        <strain evidence="4">IBT 22155</strain>
    </source>
</reference>
<dbReference type="GeneID" id="81407365"/>
<dbReference type="GO" id="GO:0044550">
    <property type="term" value="P:secondary metabolite biosynthetic process"/>
    <property type="evidence" value="ECO:0007669"/>
    <property type="project" value="TreeGrafter"/>
</dbReference>
<dbReference type="Pfam" id="PF03959">
    <property type="entry name" value="FSH1"/>
    <property type="match status" value="1"/>
</dbReference>
<dbReference type="InterPro" id="IPR005645">
    <property type="entry name" value="FSH-like_dom"/>
</dbReference>
<accession>A0A9W9GWM7</accession>
<dbReference type="GO" id="GO:0005737">
    <property type="term" value="C:cytoplasm"/>
    <property type="evidence" value="ECO:0007669"/>
    <property type="project" value="TreeGrafter"/>
</dbReference>
<dbReference type="EMBL" id="JAPQKL010000005">
    <property type="protein sequence ID" value="KAJ5131412.1"/>
    <property type="molecule type" value="Genomic_DNA"/>
</dbReference>
<protein>
    <recommendedName>
        <fullName evidence="3">Serine hydrolase domain-containing protein</fullName>
    </recommendedName>
</protein>
<comment type="caution">
    <text evidence="4">The sequence shown here is derived from an EMBL/GenBank/DDBJ whole genome shotgun (WGS) entry which is preliminary data.</text>
</comment>
<dbReference type="SUPFAM" id="SSF53474">
    <property type="entry name" value="alpha/beta-Hydrolases"/>
    <property type="match status" value="1"/>
</dbReference>
<proteinExistence type="inferred from homology"/>
<dbReference type="GO" id="GO:0072330">
    <property type="term" value="P:monocarboxylic acid biosynthetic process"/>
    <property type="evidence" value="ECO:0007669"/>
    <property type="project" value="UniProtKB-ARBA"/>
</dbReference>
<dbReference type="InterPro" id="IPR050593">
    <property type="entry name" value="LovG"/>
</dbReference>
<sequence>MLFHAIGFEDDPTLHLPRILCLHGGGSNARIFRAQCRKFIQRLQTHFRLVFVEAPFISQAGPCVLSVYSTWGPFKRWLPWAPGDPDTEPTLSAIDEAIQHAMDEDDDKGATGEWVSLMGFSQGAKVCASLFFRQQALVDQGRQALATPVWVAKENFRFAVLLAGRGPLLWMEPDQDQARPPEAHHAFPIMTAAWTDHHSPVMVNYEWQNKLRLPTIHVHGLQDPNIDLHRLLFERCCQRGTATLVEWDGDHRVPLKPRDDEAVVDQIFELARQTGILQ</sequence>
<evidence type="ECO:0000313" key="4">
    <source>
        <dbReference type="EMBL" id="KAJ5131412.1"/>
    </source>
</evidence>
<dbReference type="OrthoDB" id="414698at2759"/>
<feature type="domain" description="Serine hydrolase" evidence="3">
    <location>
        <begin position="17"/>
        <end position="257"/>
    </location>
</feature>
<dbReference type="GO" id="GO:0017000">
    <property type="term" value="P:antibiotic biosynthetic process"/>
    <property type="evidence" value="ECO:0007669"/>
    <property type="project" value="UniProtKB-ARBA"/>
</dbReference>
<evidence type="ECO:0000256" key="1">
    <source>
        <dbReference type="ARBA" id="ARBA00005863"/>
    </source>
</evidence>
<dbReference type="PANTHER" id="PTHR48070:SF3">
    <property type="entry name" value="ESTERASE DBAE-RELATED"/>
    <property type="match status" value="1"/>
</dbReference>
<reference evidence="4" key="1">
    <citation type="submission" date="2022-11" db="EMBL/GenBank/DDBJ databases">
        <authorList>
            <person name="Petersen C."/>
        </authorList>
    </citation>
    <scope>NUCLEOTIDE SEQUENCE</scope>
    <source>
        <strain evidence="4">IBT 22155</strain>
    </source>
</reference>
<dbReference type="Proteomes" id="UP001149079">
    <property type="component" value="Unassembled WGS sequence"/>
</dbReference>
<name>A0A9W9GWM7_9EURO</name>
<gene>
    <name evidence="4" type="ORF">N7515_007451</name>
</gene>
<dbReference type="AlphaFoldDB" id="A0A9W9GWM7"/>